<dbReference type="RefSeq" id="WP_067547492.1">
    <property type="nucleotide sequence ID" value="NZ_CP012836.1"/>
</dbReference>
<reference evidence="2 3" key="2">
    <citation type="journal article" date="2016" name="Genome Announc.">
        <title>Complete Genome Sequence of Algoriphagus sp. Strain M8-2, Isolated from a Brackish Lake.</title>
        <authorList>
            <person name="Muraguchi Y."/>
            <person name="Kushimoto K."/>
            <person name="Ohtsubo Y."/>
            <person name="Suzuki T."/>
            <person name="Dohra H."/>
            <person name="Kimbara K."/>
            <person name="Shintani M."/>
        </authorList>
    </citation>
    <scope>NUCLEOTIDE SEQUENCE [LARGE SCALE GENOMIC DNA]</scope>
    <source>
        <strain evidence="2 3">M8-2</strain>
    </source>
</reference>
<keyword evidence="3" id="KW-1185">Reference proteome</keyword>
<gene>
    <name evidence="2" type="ORF">AO498_11215</name>
</gene>
<dbReference type="Proteomes" id="UP000073816">
    <property type="component" value="Chromosome"/>
</dbReference>
<dbReference type="KEGG" id="alm:AO498_11215"/>
<dbReference type="OrthoDB" id="826473at2"/>
<evidence type="ECO:0008006" key="4">
    <source>
        <dbReference type="Google" id="ProtNLM"/>
    </source>
</evidence>
<proteinExistence type="predicted"/>
<feature type="transmembrane region" description="Helical" evidence="1">
    <location>
        <begin position="7"/>
        <end position="25"/>
    </location>
</feature>
<keyword evidence="1" id="KW-1133">Transmembrane helix</keyword>
<dbReference type="EMBL" id="CP012836">
    <property type="protein sequence ID" value="AMQ57004.1"/>
    <property type="molecule type" value="Genomic_DNA"/>
</dbReference>
<evidence type="ECO:0000256" key="1">
    <source>
        <dbReference type="SAM" id="Phobius"/>
    </source>
</evidence>
<sequence length="74" mass="8158">MNRTTKSLLWIGGITAGVLAGVALVKNRDKFSSENEKMTKWLSDLKKTLEDKSRKMVDSGSKAIQNGTKAFQKA</sequence>
<accession>A0A142EPE9</accession>
<dbReference type="STRING" id="1727163.AO498_11215"/>
<organism evidence="2 3">
    <name type="scientific">Algoriphagus sanaruensis</name>
    <dbReference type="NCBI Taxonomy" id="1727163"/>
    <lineage>
        <taxon>Bacteria</taxon>
        <taxon>Pseudomonadati</taxon>
        <taxon>Bacteroidota</taxon>
        <taxon>Cytophagia</taxon>
        <taxon>Cytophagales</taxon>
        <taxon>Cyclobacteriaceae</taxon>
        <taxon>Algoriphagus</taxon>
    </lineage>
</organism>
<dbReference type="AlphaFoldDB" id="A0A142EPE9"/>
<reference evidence="3" key="1">
    <citation type="submission" date="2015-09" db="EMBL/GenBank/DDBJ databases">
        <title>Complete sequence of Algoriphagus sp. M8-2.</title>
        <authorList>
            <person name="Shintani M."/>
        </authorList>
    </citation>
    <scope>NUCLEOTIDE SEQUENCE [LARGE SCALE GENOMIC DNA]</scope>
    <source>
        <strain evidence="3">M8-2</strain>
    </source>
</reference>
<protein>
    <recommendedName>
        <fullName evidence="4">YtxH domain-containing protein</fullName>
    </recommendedName>
</protein>
<name>A0A142EPE9_9BACT</name>
<evidence type="ECO:0000313" key="2">
    <source>
        <dbReference type="EMBL" id="AMQ57004.1"/>
    </source>
</evidence>
<dbReference type="PATRIC" id="fig|1727163.4.peg.2344"/>
<evidence type="ECO:0000313" key="3">
    <source>
        <dbReference type="Proteomes" id="UP000073816"/>
    </source>
</evidence>
<keyword evidence="1" id="KW-0812">Transmembrane</keyword>
<keyword evidence="1" id="KW-0472">Membrane</keyword>